<sequence>MQLAKPEIAPKLVEYLQGQQEKGMSWLVYDRELDIRSTLDVTCFKRQRDAHAFVDAGFANPLYLDVDTIGSTLRRLEEIIKFQQTIEKENTMNTNKLEEQLGYLEDVKIDPAIIKTVREGIEKGVPNFNVTDQHLPEIGTKGVIDFELPVRKSGQSENYYMDRFELAFSKADPLPEKHAYYIVSQEEGKNLHRQFTSPVKAIEYFNSKDGERQLVRGTGPTPDKSETLVRKDGDELLYVKPDFKQAYHSKPIRQSFSIQEGQGFTLRQALHLIQGRGVYKDNLLDASGQQYKAYIIINREEPLSNGTGYRYRPLRDPEYGFDPERIIKQDYDIIEAKDAQKFPELMAKLKDGERVNVTAEKNGKQYKVAIELAPRYKNVNFFDRKGESLGREFFNRKNQELKNPVVMKREWDLTKREGMRLR</sequence>
<proteinExistence type="predicted"/>
<evidence type="ECO:0008006" key="3">
    <source>
        <dbReference type="Google" id="ProtNLM"/>
    </source>
</evidence>
<gene>
    <name evidence="1" type="ORF">GCM10011386_38650</name>
</gene>
<dbReference type="Proteomes" id="UP000597338">
    <property type="component" value="Unassembled WGS sequence"/>
</dbReference>
<evidence type="ECO:0000313" key="2">
    <source>
        <dbReference type="Proteomes" id="UP000597338"/>
    </source>
</evidence>
<evidence type="ECO:0000313" key="1">
    <source>
        <dbReference type="EMBL" id="GGC42683.1"/>
    </source>
</evidence>
<name>A0ABQ1MR18_9SPHI</name>
<reference evidence="2" key="1">
    <citation type="journal article" date="2019" name="Int. J. Syst. Evol. Microbiol.">
        <title>The Global Catalogue of Microorganisms (GCM) 10K type strain sequencing project: providing services to taxonomists for standard genome sequencing and annotation.</title>
        <authorList>
            <consortium name="The Broad Institute Genomics Platform"/>
            <consortium name="The Broad Institute Genome Sequencing Center for Infectious Disease"/>
            <person name="Wu L."/>
            <person name="Ma J."/>
        </authorList>
    </citation>
    <scope>NUCLEOTIDE SEQUENCE [LARGE SCALE GENOMIC DNA]</scope>
    <source>
        <strain evidence="2">CGMCC 1.15342</strain>
    </source>
</reference>
<keyword evidence="2" id="KW-1185">Reference proteome</keyword>
<comment type="caution">
    <text evidence="1">The sequence shown here is derived from an EMBL/GenBank/DDBJ whole genome shotgun (WGS) entry which is preliminary data.</text>
</comment>
<accession>A0ABQ1MR18</accession>
<dbReference type="EMBL" id="BMIK01000018">
    <property type="protein sequence ID" value="GGC42683.1"/>
    <property type="molecule type" value="Genomic_DNA"/>
</dbReference>
<organism evidence="1 2">
    <name type="scientific">Parapedobacter defluvii</name>
    <dbReference type="NCBI Taxonomy" id="2045106"/>
    <lineage>
        <taxon>Bacteria</taxon>
        <taxon>Pseudomonadati</taxon>
        <taxon>Bacteroidota</taxon>
        <taxon>Sphingobacteriia</taxon>
        <taxon>Sphingobacteriales</taxon>
        <taxon>Sphingobacteriaceae</taxon>
        <taxon>Parapedobacter</taxon>
    </lineage>
</organism>
<dbReference type="RefSeq" id="WP_188753110.1">
    <property type="nucleotide sequence ID" value="NZ_BMIK01000018.1"/>
</dbReference>
<protein>
    <recommendedName>
        <fullName evidence="3">DUF3945 domain-containing protein</fullName>
    </recommendedName>
</protein>